<dbReference type="EMBL" id="CP001670">
    <property type="protein sequence ID" value="AFZ81259.1"/>
    <property type="molecule type" value="Genomic_DNA"/>
</dbReference>
<dbReference type="GO" id="GO:0016255">
    <property type="term" value="P:attachment of GPI anchor to protein"/>
    <property type="evidence" value="ECO:0007669"/>
    <property type="project" value="InterPro"/>
</dbReference>
<dbReference type="RefSeq" id="XP_004830925.1">
    <property type="nucleotide sequence ID" value="XM_004830868.1"/>
</dbReference>
<dbReference type="eggNOG" id="ENOG502RX6D">
    <property type="taxonomic scope" value="Eukaryota"/>
</dbReference>
<dbReference type="OrthoDB" id="331263at2759"/>
<dbReference type="GO" id="GO:0042765">
    <property type="term" value="C:GPI-anchor transamidase complex"/>
    <property type="evidence" value="ECO:0007669"/>
    <property type="project" value="InterPro"/>
</dbReference>
<feature type="signal peptide" evidence="2">
    <location>
        <begin position="1"/>
        <end position="17"/>
    </location>
</feature>
<dbReference type="STRING" id="1537102.L0B2A7"/>
<organism evidence="3 4">
    <name type="scientific">Theileria equi strain WA</name>
    <dbReference type="NCBI Taxonomy" id="1537102"/>
    <lineage>
        <taxon>Eukaryota</taxon>
        <taxon>Sar</taxon>
        <taxon>Alveolata</taxon>
        <taxon>Apicomplexa</taxon>
        <taxon>Aconoidasida</taxon>
        <taxon>Piroplasmida</taxon>
        <taxon>Theileriidae</taxon>
        <taxon>Theileria</taxon>
    </lineage>
</organism>
<evidence type="ECO:0000256" key="2">
    <source>
        <dbReference type="SAM" id="SignalP"/>
    </source>
</evidence>
<keyword evidence="1" id="KW-1133">Transmembrane helix</keyword>
<feature type="transmembrane region" description="Helical" evidence="1">
    <location>
        <begin position="526"/>
        <end position="550"/>
    </location>
</feature>
<keyword evidence="2" id="KW-0732">Signal</keyword>
<dbReference type="PANTHER" id="PTHR12959:SF11">
    <property type="entry name" value="GPI TRANSAMIDASE COMPONENT PIG-T"/>
    <property type="match status" value="1"/>
</dbReference>
<evidence type="ECO:0000313" key="3">
    <source>
        <dbReference type="EMBL" id="AFZ81259.1"/>
    </source>
</evidence>
<name>L0B2A7_THEEQ</name>
<dbReference type="GeneID" id="15806285"/>
<dbReference type="PANTHER" id="PTHR12959">
    <property type="entry name" value="GPI TRANSAMIDASE COMPONENT PIG-T-RELATED"/>
    <property type="match status" value="1"/>
</dbReference>
<dbReference type="VEuPathDB" id="PiroplasmaDB:BEWA_006680"/>
<evidence type="ECO:0008006" key="5">
    <source>
        <dbReference type="Google" id="ProtNLM"/>
    </source>
</evidence>
<evidence type="ECO:0000256" key="1">
    <source>
        <dbReference type="SAM" id="Phobius"/>
    </source>
</evidence>
<gene>
    <name evidence="3" type="ORF">BEWA_006680</name>
</gene>
<proteinExistence type="predicted"/>
<accession>L0B2A7</accession>
<reference evidence="3 4" key="1">
    <citation type="journal article" date="2012" name="BMC Genomics">
        <title>Comparative genomic analysis and phylogenetic position of Theileria equi.</title>
        <authorList>
            <person name="Kappmeyer L.S."/>
            <person name="Thiagarajan M."/>
            <person name="Herndon D.R."/>
            <person name="Ramsay J.D."/>
            <person name="Caler E."/>
            <person name="Djikeng A."/>
            <person name="Gillespie J.J."/>
            <person name="Lau A.O."/>
            <person name="Roalson E.H."/>
            <person name="Silva J.C."/>
            <person name="Silva M.G."/>
            <person name="Suarez C.E."/>
            <person name="Ueti M.W."/>
            <person name="Nene V.M."/>
            <person name="Mealey R.H."/>
            <person name="Knowles D.P."/>
            <person name="Brayton K.A."/>
        </authorList>
    </citation>
    <scope>NUCLEOTIDE SEQUENCE [LARGE SCALE GENOMIC DNA]</scope>
    <source>
        <strain evidence="3 4">WA</strain>
    </source>
</reference>
<keyword evidence="1" id="KW-0472">Membrane</keyword>
<dbReference type="KEGG" id="beq:BEWA_006680"/>
<dbReference type="InterPro" id="IPR007245">
    <property type="entry name" value="PIG-T"/>
</dbReference>
<keyword evidence="4" id="KW-1185">Reference proteome</keyword>
<evidence type="ECO:0000313" key="4">
    <source>
        <dbReference type="Proteomes" id="UP000031512"/>
    </source>
</evidence>
<dbReference type="AlphaFoldDB" id="L0B2A7"/>
<dbReference type="Pfam" id="PF04113">
    <property type="entry name" value="Gpi16"/>
    <property type="match status" value="1"/>
</dbReference>
<sequence length="561" mass="63240">MILHISIIFTLFIGVFSTHLDKVSERLSLKPVGKGDWLFILDLSIASKNVNPSSNSAGNEPFLMDVMPIDLAKLYLKSNAEWFESTQGFGEWKHSVWGDHPNECVQNGVTLMASFPGNDKQAAYSNFETLCYGLWGITGSMFTNLVNENSFIHDVTDLAVSDDTRNSELDSTVFLSSDSDDNLCVDSLFKWRFLFPCVGRRGLLSILADERLFTRSSYRGITLRLERENDQLLFKTRIQFIVQKKGIPKKIWGFFPGGTRPQMCNAIQDSKVKFIFPQGFVEEEDTFDFSNASHIEETFGKLLKFVENGYKPLRSQNDISFQVSELDSLYLNVLKRVQSSLLMTVENLSDQEKRITVQQPLPFWLNPLIHTLEIMVEPLDGNGRNTLYSCTSHGCFNKNLEKIDSSGYRIIGKYFANYPQKEKGEKDGPLVIYNVCASWTRLGVIITLPPKTKLSLSVELLKDNITFESIHVSTHRGQLIPSALLMDSKGIKSPTLASISSTVTSEYRVHIMNPFFSHIVLPDTTMVFNAMAGAGVVMALMFGFVFNAVASDWDKLFKLSD</sequence>
<dbReference type="Proteomes" id="UP000031512">
    <property type="component" value="Chromosome 3"/>
</dbReference>
<protein>
    <recommendedName>
        <fullName evidence="5">GPI transamidase component PIG-T</fullName>
    </recommendedName>
</protein>
<keyword evidence="1" id="KW-0812">Transmembrane</keyword>
<feature type="chain" id="PRO_5003939501" description="GPI transamidase component PIG-T" evidence="2">
    <location>
        <begin position="18"/>
        <end position="561"/>
    </location>
</feature>